<keyword evidence="1" id="KW-0472">Membrane</keyword>
<gene>
    <name evidence="2" type="ORF">RBR11_07795</name>
</gene>
<organism evidence="2 3">
    <name type="scientific">Microbacterium capsulatum</name>
    <dbReference type="NCBI Taxonomy" id="3041921"/>
    <lineage>
        <taxon>Bacteria</taxon>
        <taxon>Bacillati</taxon>
        <taxon>Actinomycetota</taxon>
        <taxon>Actinomycetes</taxon>
        <taxon>Micrococcales</taxon>
        <taxon>Microbacteriaceae</taxon>
        <taxon>Microbacterium</taxon>
    </lineage>
</organism>
<keyword evidence="1" id="KW-1133">Transmembrane helix</keyword>
<keyword evidence="3" id="KW-1185">Reference proteome</keyword>
<feature type="transmembrane region" description="Helical" evidence="1">
    <location>
        <begin position="100"/>
        <end position="119"/>
    </location>
</feature>
<feature type="transmembrane region" description="Helical" evidence="1">
    <location>
        <begin position="60"/>
        <end position="88"/>
    </location>
</feature>
<proteinExistence type="predicted"/>
<accession>A0ABU0XGL7</accession>
<feature type="transmembrane region" description="Helical" evidence="1">
    <location>
        <begin position="23"/>
        <end position="45"/>
    </location>
</feature>
<protein>
    <recommendedName>
        <fullName evidence="4">DUF3995 domain-containing protein</fullName>
    </recommendedName>
</protein>
<evidence type="ECO:0000256" key="1">
    <source>
        <dbReference type="SAM" id="Phobius"/>
    </source>
</evidence>
<feature type="transmembrane region" description="Helical" evidence="1">
    <location>
        <begin position="139"/>
        <end position="157"/>
    </location>
</feature>
<evidence type="ECO:0000313" key="3">
    <source>
        <dbReference type="Proteomes" id="UP001230289"/>
    </source>
</evidence>
<keyword evidence="1" id="KW-0812">Transmembrane</keyword>
<comment type="caution">
    <text evidence="2">The sequence shown here is derived from an EMBL/GenBank/DDBJ whole genome shotgun (WGS) entry which is preliminary data.</text>
</comment>
<evidence type="ECO:0008006" key="4">
    <source>
        <dbReference type="Google" id="ProtNLM"/>
    </source>
</evidence>
<dbReference type="Proteomes" id="UP001230289">
    <property type="component" value="Unassembled WGS sequence"/>
</dbReference>
<evidence type="ECO:0000313" key="2">
    <source>
        <dbReference type="EMBL" id="MDQ4213814.1"/>
    </source>
</evidence>
<dbReference type="EMBL" id="JAVFCB010000004">
    <property type="protein sequence ID" value="MDQ4213814.1"/>
    <property type="molecule type" value="Genomic_DNA"/>
</dbReference>
<dbReference type="RefSeq" id="WP_308488762.1">
    <property type="nucleotide sequence ID" value="NZ_JAVFCB010000004.1"/>
</dbReference>
<name>A0ABU0XGL7_9MICO</name>
<sequence length="167" mass="17509">MSTVPASQVAGDGSASGDRSRMVALLLTQFFAGGLVLFVAALLVISETAQSSYDGGTSAIGWAITAVTGALASMIVALAVGVPLRIVSTLTKWWLRNGEVTLAGALVGAAACWFVVATSPVETLVDNLGTYTTHLPNPWALGAAWALFTLSIAHFVWPARWKRHARR</sequence>
<reference evidence="2 3" key="1">
    <citation type="submission" date="2023-08" db="EMBL/GenBank/DDBJ databases">
        <title>Microbacterium sp. nov., isolated from a waste landfill.</title>
        <authorList>
            <person name="Wen W."/>
        </authorList>
    </citation>
    <scope>NUCLEOTIDE SEQUENCE [LARGE SCALE GENOMIC DNA]</scope>
    <source>
        <strain evidence="2 3">ASV81</strain>
    </source>
</reference>